<dbReference type="Proteomes" id="UP000694408">
    <property type="component" value="Unplaced"/>
</dbReference>
<evidence type="ECO:0000313" key="4">
    <source>
        <dbReference type="Proteomes" id="UP000694408"/>
    </source>
</evidence>
<dbReference type="GO" id="GO:0016020">
    <property type="term" value="C:membrane"/>
    <property type="evidence" value="ECO:0007669"/>
    <property type="project" value="UniProtKB-SubCell"/>
</dbReference>
<reference evidence="3" key="1">
    <citation type="submission" date="2025-08" db="UniProtKB">
        <authorList>
            <consortium name="Ensembl"/>
        </authorList>
    </citation>
    <scope>IDENTIFICATION</scope>
</reference>
<evidence type="ECO:0000259" key="2">
    <source>
        <dbReference type="Pfam" id="PF12409"/>
    </source>
</evidence>
<accession>A0A8C5JFC8</accession>
<dbReference type="AlphaFoldDB" id="A0A8C5JFC8"/>
<feature type="domain" description="P5B-type ATPase N-terminal" evidence="2">
    <location>
        <begin position="30"/>
        <end position="85"/>
    </location>
</feature>
<comment type="subcellular location">
    <subcellularLocation>
        <location evidence="1">Membrane</location>
        <topology evidence="1">Multi-pass membrane protein</topology>
    </subcellularLocation>
</comment>
<keyword evidence="1" id="KW-0067">ATP-binding</keyword>
<dbReference type="GO" id="GO:0019829">
    <property type="term" value="F:ATPase-coupled monoatomic cation transmembrane transporter activity"/>
    <property type="evidence" value="ECO:0007669"/>
    <property type="project" value="UniProtKB-UniRule"/>
</dbReference>
<dbReference type="InterPro" id="IPR047819">
    <property type="entry name" value="P5A-ATPase_N"/>
</dbReference>
<keyword evidence="1" id="KW-0460">Magnesium</keyword>
<evidence type="ECO:0000313" key="3">
    <source>
        <dbReference type="Ensembl" id="ENSJHYP00000017509.1"/>
    </source>
</evidence>
<keyword evidence="1" id="KW-1278">Translocase</keyword>
<proteinExistence type="inferred from homology"/>
<protein>
    <recommendedName>
        <fullName evidence="1">Cation-transporting ATPase</fullName>
        <ecNumber evidence="1">7.2.2.-</ecNumber>
    </recommendedName>
</protein>
<dbReference type="GO" id="GO:0005524">
    <property type="term" value="F:ATP binding"/>
    <property type="evidence" value="ECO:0007669"/>
    <property type="project" value="UniProtKB-UniRule"/>
</dbReference>
<dbReference type="GO" id="GO:0046872">
    <property type="term" value="F:metal ion binding"/>
    <property type="evidence" value="ECO:0007669"/>
    <property type="project" value="UniProtKB-UniRule"/>
</dbReference>
<comment type="similarity">
    <text evidence="1">Belongs to the cation transport ATPase (P-type) (TC 3.A.3) family. Type V subfamily.</text>
</comment>
<dbReference type="Ensembl" id="ENSJHYT00000021152.1">
    <property type="protein sequence ID" value="ENSJHYP00000017509.1"/>
    <property type="gene ID" value="ENSJHYG00000013366.1"/>
</dbReference>
<dbReference type="EC" id="7.2.2.-" evidence="1"/>
<keyword evidence="4" id="KW-1185">Reference proteome</keyword>
<organism evidence="3 4">
    <name type="scientific">Junco hyemalis</name>
    <name type="common">Dark-eyed junco</name>
    <dbReference type="NCBI Taxonomy" id="40217"/>
    <lineage>
        <taxon>Eukaryota</taxon>
        <taxon>Metazoa</taxon>
        <taxon>Chordata</taxon>
        <taxon>Craniata</taxon>
        <taxon>Vertebrata</taxon>
        <taxon>Euteleostomi</taxon>
        <taxon>Archelosauria</taxon>
        <taxon>Archosauria</taxon>
        <taxon>Dinosauria</taxon>
        <taxon>Saurischia</taxon>
        <taxon>Theropoda</taxon>
        <taxon>Coelurosauria</taxon>
        <taxon>Aves</taxon>
        <taxon>Neognathae</taxon>
        <taxon>Neoaves</taxon>
        <taxon>Telluraves</taxon>
        <taxon>Australaves</taxon>
        <taxon>Passeriformes</taxon>
        <taxon>Passerellidae</taxon>
        <taxon>Junco</taxon>
    </lineage>
</organism>
<comment type="catalytic activity">
    <reaction evidence="1">
        <text>ATP + H2O = ADP + phosphate + H(+)</text>
        <dbReference type="Rhea" id="RHEA:13065"/>
        <dbReference type="ChEBI" id="CHEBI:15377"/>
        <dbReference type="ChEBI" id="CHEBI:15378"/>
        <dbReference type="ChEBI" id="CHEBI:30616"/>
        <dbReference type="ChEBI" id="CHEBI:43474"/>
        <dbReference type="ChEBI" id="CHEBI:456216"/>
    </reaction>
</comment>
<keyword evidence="1" id="KW-0547">Nucleotide-binding</keyword>
<sequence>MPQARPPIPPLQIYPVGQHQLDPRVPCPQEVTGYQRRPWRVLLCHAGSVLSAGLLLLLFHWKPSLEVQAKCQPCALGQADWLIIRIMKSFTPGLLPQLPFV</sequence>
<name>A0A8C5JFC8_JUNHY</name>
<keyword evidence="1" id="KW-0479">Metal-binding</keyword>
<evidence type="ECO:0000256" key="1">
    <source>
        <dbReference type="RuleBase" id="RU362082"/>
    </source>
</evidence>
<dbReference type="Pfam" id="PF12409">
    <property type="entry name" value="P5-ATPase"/>
    <property type="match status" value="1"/>
</dbReference>
<reference evidence="3" key="2">
    <citation type="submission" date="2025-09" db="UniProtKB">
        <authorList>
            <consortium name="Ensembl"/>
        </authorList>
    </citation>
    <scope>IDENTIFICATION</scope>
</reference>